<feature type="transmembrane region" description="Helical" evidence="2">
    <location>
        <begin position="136"/>
        <end position="154"/>
    </location>
</feature>
<feature type="transmembrane region" description="Helical" evidence="2">
    <location>
        <begin position="266"/>
        <end position="283"/>
    </location>
</feature>
<evidence type="ECO:0000256" key="1">
    <source>
        <dbReference type="SAM" id="MobiDB-lite"/>
    </source>
</evidence>
<feature type="transmembrane region" description="Helical" evidence="2">
    <location>
        <begin position="236"/>
        <end position="254"/>
    </location>
</feature>
<feature type="transmembrane region" description="Helical" evidence="2">
    <location>
        <begin position="197"/>
        <end position="216"/>
    </location>
</feature>
<keyword evidence="2" id="KW-0812">Transmembrane</keyword>
<dbReference type="EMBL" id="BMAT01001084">
    <property type="protein sequence ID" value="GFR79329.1"/>
    <property type="molecule type" value="Genomic_DNA"/>
</dbReference>
<protein>
    <recommendedName>
        <fullName evidence="5">Amino acid transporter transmembrane domain-containing protein</fullName>
    </recommendedName>
</protein>
<feature type="region of interest" description="Disordered" evidence="1">
    <location>
        <begin position="1"/>
        <end position="44"/>
    </location>
</feature>
<comment type="caution">
    <text evidence="3">The sequence shown here is derived from an EMBL/GenBank/DDBJ whole genome shotgun (WGS) entry which is preliminary data.</text>
</comment>
<accession>A0AAV4G250</accession>
<feature type="transmembrane region" description="Helical" evidence="2">
    <location>
        <begin position="289"/>
        <end position="311"/>
    </location>
</feature>
<dbReference type="AlphaFoldDB" id="A0AAV4G250"/>
<feature type="transmembrane region" description="Helical" evidence="2">
    <location>
        <begin position="160"/>
        <end position="176"/>
    </location>
</feature>
<proteinExistence type="predicted"/>
<sequence>MQQRSTDPALYPSQATMARQVRSRGVTLSPPPPPHYPSNNKTAPSETPAWFNSVQSRLKVGQTIVPSVLACVTVQAVAAFFLVTAALTFDGAVRNTRDFSDDKTHDGNVLYIVFSVFSALAAALCAPLIQTSGYTIVLVAGTILLMFSTLSSSVVNSAQALVIPFSLFGACAYGLLKTCPQIAMLDFLNDKRDLAAALSYLGVTIGQLVGVMSFSFSDMVDDAVYAGSGNARWPNNLRVIEVTAVLALIAATVIKKPSFSTGSWPELFQLVPFYILCLINFFVSFGFDMIGLVFSDLPAVVLGVLALASFINKPAYKDFPAFAIYGSIAGFAKDRADYTSQNTIKDDCRIKVNAKKVFPYISTGSVA</sequence>
<dbReference type="Proteomes" id="UP000762676">
    <property type="component" value="Unassembled WGS sequence"/>
</dbReference>
<feature type="transmembrane region" description="Helical" evidence="2">
    <location>
        <begin position="64"/>
        <end position="89"/>
    </location>
</feature>
<organism evidence="3 4">
    <name type="scientific">Elysia marginata</name>
    <dbReference type="NCBI Taxonomy" id="1093978"/>
    <lineage>
        <taxon>Eukaryota</taxon>
        <taxon>Metazoa</taxon>
        <taxon>Spiralia</taxon>
        <taxon>Lophotrochozoa</taxon>
        <taxon>Mollusca</taxon>
        <taxon>Gastropoda</taxon>
        <taxon>Heterobranchia</taxon>
        <taxon>Euthyneura</taxon>
        <taxon>Panpulmonata</taxon>
        <taxon>Sacoglossa</taxon>
        <taxon>Placobranchoidea</taxon>
        <taxon>Plakobranchidae</taxon>
        <taxon>Elysia</taxon>
    </lineage>
</organism>
<evidence type="ECO:0000313" key="3">
    <source>
        <dbReference type="EMBL" id="GFR79329.1"/>
    </source>
</evidence>
<keyword evidence="4" id="KW-1185">Reference proteome</keyword>
<evidence type="ECO:0008006" key="5">
    <source>
        <dbReference type="Google" id="ProtNLM"/>
    </source>
</evidence>
<gene>
    <name evidence="3" type="ORF">ElyMa_000553700</name>
</gene>
<dbReference type="SUPFAM" id="SSF103473">
    <property type="entry name" value="MFS general substrate transporter"/>
    <property type="match status" value="1"/>
</dbReference>
<keyword evidence="2" id="KW-1133">Transmembrane helix</keyword>
<reference evidence="3 4" key="1">
    <citation type="journal article" date="2021" name="Elife">
        <title>Chloroplast acquisition without the gene transfer in kleptoplastic sea slugs, Plakobranchus ocellatus.</title>
        <authorList>
            <person name="Maeda T."/>
            <person name="Takahashi S."/>
            <person name="Yoshida T."/>
            <person name="Shimamura S."/>
            <person name="Takaki Y."/>
            <person name="Nagai Y."/>
            <person name="Toyoda A."/>
            <person name="Suzuki Y."/>
            <person name="Arimoto A."/>
            <person name="Ishii H."/>
            <person name="Satoh N."/>
            <person name="Nishiyama T."/>
            <person name="Hasebe M."/>
            <person name="Maruyama T."/>
            <person name="Minagawa J."/>
            <person name="Obokata J."/>
            <person name="Shigenobu S."/>
        </authorList>
    </citation>
    <scope>NUCLEOTIDE SEQUENCE [LARGE SCALE GENOMIC DNA]</scope>
</reference>
<feature type="transmembrane region" description="Helical" evidence="2">
    <location>
        <begin position="109"/>
        <end position="129"/>
    </location>
</feature>
<dbReference type="InterPro" id="IPR036259">
    <property type="entry name" value="MFS_trans_sf"/>
</dbReference>
<keyword evidence="2" id="KW-0472">Membrane</keyword>
<name>A0AAV4G250_9GAST</name>
<evidence type="ECO:0000256" key="2">
    <source>
        <dbReference type="SAM" id="Phobius"/>
    </source>
</evidence>
<evidence type="ECO:0000313" key="4">
    <source>
        <dbReference type="Proteomes" id="UP000762676"/>
    </source>
</evidence>